<keyword evidence="10" id="KW-1185">Reference proteome</keyword>
<dbReference type="RefSeq" id="WP_185127078.1">
    <property type="nucleotide sequence ID" value="NZ_JACJVO010000001.1"/>
</dbReference>
<evidence type="ECO:0000313" key="9">
    <source>
        <dbReference type="EMBL" id="MBB6729410.1"/>
    </source>
</evidence>
<feature type="transmembrane region" description="Helical" evidence="7">
    <location>
        <begin position="205"/>
        <end position="229"/>
    </location>
</feature>
<evidence type="ECO:0000313" key="10">
    <source>
        <dbReference type="Proteomes" id="UP000564644"/>
    </source>
</evidence>
<feature type="transmembrane region" description="Helical" evidence="7">
    <location>
        <begin position="39"/>
        <end position="63"/>
    </location>
</feature>
<dbReference type="GO" id="GO:0022857">
    <property type="term" value="F:transmembrane transporter activity"/>
    <property type="evidence" value="ECO:0007669"/>
    <property type="project" value="InterPro"/>
</dbReference>
<dbReference type="InterPro" id="IPR011701">
    <property type="entry name" value="MFS"/>
</dbReference>
<feature type="transmembrane region" description="Helical" evidence="7">
    <location>
        <begin position="165"/>
        <end position="184"/>
    </location>
</feature>
<comment type="subcellular location">
    <subcellularLocation>
        <location evidence="1">Cell membrane</location>
        <topology evidence="1">Multi-pass membrane protein</topology>
    </subcellularLocation>
</comment>
<reference evidence="9 10" key="1">
    <citation type="submission" date="2020-08" db="EMBL/GenBank/DDBJ databases">
        <title>Cohnella phylogeny.</title>
        <authorList>
            <person name="Dunlap C."/>
        </authorList>
    </citation>
    <scope>NUCLEOTIDE SEQUENCE [LARGE SCALE GENOMIC DNA]</scope>
    <source>
        <strain evidence="9 10">CBP 2801</strain>
    </source>
</reference>
<feature type="transmembrane region" description="Helical" evidence="7">
    <location>
        <begin position="271"/>
        <end position="289"/>
    </location>
</feature>
<dbReference type="Gene3D" id="1.20.1250.20">
    <property type="entry name" value="MFS general substrate transporter like domains"/>
    <property type="match status" value="1"/>
</dbReference>
<keyword evidence="4 7" id="KW-0812">Transmembrane</keyword>
<protein>
    <submittedName>
        <fullName evidence="9">MFS transporter</fullName>
    </submittedName>
</protein>
<dbReference type="CDD" id="cd17324">
    <property type="entry name" value="MFS_NepI_like"/>
    <property type="match status" value="1"/>
</dbReference>
<feature type="transmembrane region" description="Helical" evidence="7">
    <location>
        <begin position="134"/>
        <end position="159"/>
    </location>
</feature>
<dbReference type="InterPro" id="IPR020846">
    <property type="entry name" value="MFS_dom"/>
</dbReference>
<dbReference type="PANTHER" id="PTHR43124">
    <property type="entry name" value="PURINE EFFLUX PUMP PBUE"/>
    <property type="match status" value="1"/>
</dbReference>
<evidence type="ECO:0000256" key="6">
    <source>
        <dbReference type="ARBA" id="ARBA00023136"/>
    </source>
</evidence>
<feature type="transmembrane region" description="Helical" evidence="7">
    <location>
        <begin position="358"/>
        <end position="378"/>
    </location>
</feature>
<dbReference type="AlphaFoldDB" id="A0A7X0SG83"/>
<dbReference type="Proteomes" id="UP000564644">
    <property type="component" value="Unassembled WGS sequence"/>
</dbReference>
<evidence type="ECO:0000256" key="2">
    <source>
        <dbReference type="ARBA" id="ARBA00022448"/>
    </source>
</evidence>
<dbReference type="SUPFAM" id="SSF103473">
    <property type="entry name" value="MFS general substrate transporter"/>
    <property type="match status" value="1"/>
</dbReference>
<keyword evidence="2" id="KW-0813">Transport</keyword>
<dbReference type="PROSITE" id="PS50850">
    <property type="entry name" value="MFS"/>
    <property type="match status" value="1"/>
</dbReference>
<evidence type="ECO:0000256" key="7">
    <source>
        <dbReference type="SAM" id="Phobius"/>
    </source>
</evidence>
<dbReference type="Pfam" id="PF07690">
    <property type="entry name" value="MFS_1"/>
    <property type="match status" value="1"/>
</dbReference>
<evidence type="ECO:0000256" key="3">
    <source>
        <dbReference type="ARBA" id="ARBA00022475"/>
    </source>
</evidence>
<dbReference type="PANTHER" id="PTHR43124:SF8">
    <property type="entry name" value="INNER MEMBRANE TRANSPORT PROTEIN YDHP"/>
    <property type="match status" value="1"/>
</dbReference>
<organism evidence="9 10">
    <name type="scientific">Cohnella zeiphila</name>
    <dbReference type="NCBI Taxonomy" id="2761120"/>
    <lineage>
        <taxon>Bacteria</taxon>
        <taxon>Bacillati</taxon>
        <taxon>Bacillota</taxon>
        <taxon>Bacilli</taxon>
        <taxon>Bacillales</taxon>
        <taxon>Paenibacillaceae</taxon>
        <taxon>Cohnella</taxon>
    </lineage>
</organism>
<feature type="transmembrane region" description="Helical" evidence="7">
    <location>
        <begin position="331"/>
        <end position="352"/>
    </location>
</feature>
<evidence type="ECO:0000256" key="4">
    <source>
        <dbReference type="ARBA" id="ARBA00022692"/>
    </source>
</evidence>
<proteinExistence type="predicted"/>
<dbReference type="InterPro" id="IPR050189">
    <property type="entry name" value="MFS_Efflux_Transporters"/>
</dbReference>
<name>A0A7X0SG83_9BACL</name>
<feature type="domain" description="Major facilitator superfamily (MFS) profile" evidence="8">
    <location>
        <begin position="9"/>
        <end position="387"/>
    </location>
</feature>
<sequence>MSERKRTAVLLLLTLVVFAVGTAELLPMGMLIPIAGETGVSLSAAGLLVTGYALGVVIGGPLLSVLTAKWPRKRLIGAFLSTFVVGGALCAFAPSYGVLMTGRIISSLAHGTLFGVIVVAARDLASPGREGRNIAMIGTGLNVAVILGAPLGTLIGQAWGWRSPFLIVTALSLASLPFLIRHVPSAKLKESTSLRTQLAVVGRPSFVLVLLTTVFATAGTFAAFTYVAPLLEKVSGFSSESISALLLVFGLGSTIGNLFGGRQADRRLMPALFGGLALLPASMAAFALAGPYPAAAVAALFIWGAAAYSIIAPLNMLGLRQAGNAQELASTLNICAFNLGNALGSFVGGWVLDSRLGLTAIPWAASLVAAVAIGLAVWNVRLAPRADRISMPPAYHPSEGGSCVRENGC</sequence>
<evidence type="ECO:0000256" key="5">
    <source>
        <dbReference type="ARBA" id="ARBA00022989"/>
    </source>
</evidence>
<keyword evidence="5 7" id="KW-1133">Transmembrane helix</keyword>
<dbReference type="EMBL" id="JACJVO010000001">
    <property type="protein sequence ID" value="MBB6729410.1"/>
    <property type="molecule type" value="Genomic_DNA"/>
</dbReference>
<evidence type="ECO:0000259" key="8">
    <source>
        <dbReference type="PROSITE" id="PS50850"/>
    </source>
</evidence>
<keyword evidence="3" id="KW-1003">Cell membrane</keyword>
<dbReference type="InterPro" id="IPR036259">
    <property type="entry name" value="MFS_trans_sf"/>
</dbReference>
<feature type="transmembrane region" description="Helical" evidence="7">
    <location>
        <begin position="295"/>
        <end position="319"/>
    </location>
</feature>
<dbReference type="GO" id="GO:0005886">
    <property type="term" value="C:plasma membrane"/>
    <property type="evidence" value="ECO:0007669"/>
    <property type="project" value="UniProtKB-SubCell"/>
</dbReference>
<evidence type="ECO:0000256" key="1">
    <source>
        <dbReference type="ARBA" id="ARBA00004651"/>
    </source>
</evidence>
<comment type="caution">
    <text evidence="9">The sequence shown here is derived from an EMBL/GenBank/DDBJ whole genome shotgun (WGS) entry which is preliminary data.</text>
</comment>
<feature type="transmembrane region" description="Helical" evidence="7">
    <location>
        <begin position="104"/>
        <end position="122"/>
    </location>
</feature>
<gene>
    <name evidence="9" type="ORF">H7C18_00680</name>
</gene>
<feature type="transmembrane region" description="Helical" evidence="7">
    <location>
        <begin position="75"/>
        <end position="98"/>
    </location>
</feature>
<keyword evidence="6 7" id="KW-0472">Membrane</keyword>
<feature type="transmembrane region" description="Helical" evidence="7">
    <location>
        <begin position="241"/>
        <end position="259"/>
    </location>
</feature>
<accession>A0A7X0SG83</accession>